<feature type="transmembrane region" description="Helical" evidence="1">
    <location>
        <begin position="101"/>
        <end position="119"/>
    </location>
</feature>
<comment type="caution">
    <text evidence="2">The sequence shown here is derived from an EMBL/GenBank/DDBJ whole genome shotgun (WGS) entry which is preliminary data.</text>
</comment>
<dbReference type="EMBL" id="JAHEVK010000021">
    <property type="protein sequence ID" value="MBT1778596.1"/>
    <property type="molecule type" value="Genomic_DNA"/>
</dbReference>
<name>A0A9Q2ZQI2_9ENTR</name>
<keyword evidence="1" id="KW-0812">Transmembrane</keyword>
<dbReference type="RefSeq" id="WP_123839394.1">
    <property type="nucleotide sequence ID" value="NZ_JAMFWV010000017.1"/>
</dbReference>
<proteinExistence type="predicted"/>
<keyword evidence="1" id="KW-0472">Membrane</keyword>
<gene>
    <name evidence="2" type="ORF">KK080_17550</name>
</gene>
<organism evidence="2 3">
    <name type="scientific">Enterobacter hormaechei subsp. hoffmannii</name>
    <dbReference type="NCBI Taxonomy" id="1812934"/>
    <lineage>
        <taxon>Bacteria</taxon>
        <taxon>Pseudomonadati</taxon>
        <taxon>Pseudomonadota</taxon>
        <taxon>Gammaproteobacteria</taxon>
        <taxon>Enterobacterales</taxon>
        <taxon>Enterobacteriaceae</taxon>
        <taxon>Enterobacter</taxon>
        <taxon>Enterobacter cloacae complex</taxon>
    </lineage>
</organism>
<dbReference type="Proteomes" id="UP000742934">
    <property type="component" value="Unassembled WGS sequence"/>
</dbReference>
<evidence type="ECO:0000313" key="2">
    <source>
        <dbReference type="EMBL" id="MBT1778596.1"/>
    </source>
</evidence>
<protein>
    <submittedName>
        <fullName evidence="2">Uncharacterized protein</fullName>
    </submittedName>
</protein>
<evidence type="ECO:0000313" key="3">
    <source>
        <dbReference type="Proteomes" id="UP000742934"/>
    </source>
</evidence>
<accession>A0A9Q2ZQI2</accession>
<dbReference type="GeneID" id="63144937"/>
<feature type="transmembrane region" description="Helical" evidence="1">
    <location>
        <begin position="12"/>
        <end position="38"/>
    </location>
</feature>
<reference evidence="2" key="1">
    <citation type="submission" date="2021-05" db="EMBL/GenBank/DDBJ databases">
        <title>The batch submission of Enterobacter spp. strains.</title>
        <authorList>
            <person name="Wei L."/>
            <person name="Wang C."/>
            <person name="Feng Y."/>
            <person name="Zong Z."/>
        </authorList>
    </citation>
    <scope>NUCLEOTIDE SEQUENCE</scope>
    <source>
        <strain evidence="2">090086</strain>
    </source>
</reference>
<dbReference type="AlphaFoldDB" id="A0A9Q2ZQI2"/>
<evidence type="ECO:0000256" key="1">
    <source>
        <dbReference type="SAM" id="Phobius"/>
    </source>
</evidence>
<sequence length="138" mass="15776">MKSFRYVHVLHQISSVAFSSLITAPATGFFILFMLFGFNHSLADTFLEQARSLTGDAPPGMVRECKQSNDSGPPSPLVMPQVCKTVLIDEDDWKERVDDTIRQFYLTFSVFGLLFWMTANNQPSELISWIRRKSKHQN</sequence>
<keyword evidence="1" id="KW-1133">Transmembrane helix</keyword>